<accession>A0AC35GT62</accession>
<proteinExistence type="predicted"/>
<sequence length="226" mass="26120">MPNVELKYFNINGRAGGIRLLLDYLKVPFTDTYITDEEWPSVKELQPFRQIPVLIINGKYEIAQTTAIYRYIGAKYGAIAETPEEQAICDSFGEHINDLFFKIRAAFKAKNLPLSEEKQKETYEEFTKFFAENYIPAFVKQLKKSGDKSVVGNKVTWLDFFLADCTDLILVMLNDELPSEVKEQLIPLAKHRDEIFALPGLEKRLQERKELLVNRIYQGNPANYEP</sequence>
<protein>
    <submittedName>
        <fullName evidence="2">Glutathione S-transferase</fullName>
    </submittedName>
</protein>
<evidence type="ECO:0000313" key="2">
    <source>
        <dbReference type="WBParaSite" id="PS1159_v2.g8367.t1"/>
    </source>
</evidence>
<reference evidence="2" key="1">
    <citation type="submission" date="2022-11" db="UniProtKB">
        <authorList>
            <consortium name="WormBaseParasite"/>
        </authorList>
    </citation>
    <scope>IDENTIFICATION</scope>
</reference>
<dbReference type="Proteomes" id="UP000887580">
    <property type="component" value="Unplaced"/>
</dbReference>
<name>A0AC35GT62_9BILA</name>
<organism evidence="1 2">
    <name type="scientific">Panagrolaimus sp. PS1159</name>
    <dbReference type="NCBI Taxonomy" id="55785"/>
    <lineage>
        <taxon>Eukaryota</taxon>
        <taxon>Metazoa</taxon>
        <taxon>Ecdysozoa</taxon>
        <taxon>Nematoda</taxon>
        <taxon>Chromadorea</taxon>
        <taxon>Rhabditida</taxon>
        <taxon>Tylenchina</taxon>
        <taxon>Panagrolaimomorpha</taxon>
        <taxon>Panagrolaimoidea</taxon>
        <taxon>Panagrolaimidae</taxon>
        <taxon>Panagrolaimus</taxon>
    </lineage>
</organism>
<evidence type="ECO:0000313" key="1">
    <source>
        <dbReference type="Proteomes" id="UP000887580"/>
    </source>
</evidence>
<dbReference type="WBParaSite" id="PS1159_v2.g8367.t1">
    <property type="protein sequence ID" value="PS1159_v2.g8367.t1"/>
    <property type="gene ID" value="PS1159_v2.g8367"/>
</dbReference>